<protein>
    <submittedName>
        <fullName evidence="2">Uncharacterized protein</fullName>
    </submittedName>
</protein>
<feature type="chain" id="PRO_5041459176" evidence="1">
    <location>
        <begin position="22"/>
        <end position="343"/>
    </location>
</feature>
<keyword evidence="3" id="KW-1185">Reference proteome</keyword>
<feature type="signal peptide" evidence="1">
    <location>
        <begin position="1"/>
        <end position="21"/>
    </location>
</feature>
<dbReference type="Proteomes" id="UP001172102">
    <property type="component" value="Unassembled WGS sequence"/>
</dbReference>
<comment type="caution">
    <text evidence="2">The sequence shown here is derived from an EMBL/GenBank/DDBJ whole genome shotgun (WGS) entry which is preliminary data.</text>
</comment>
<keyword evidence="1" id="KW-0732">Signal</keyword>
<gene>
    <name evidence="2" type="ORF">B0H67DRAFT_670806</name>
</gene>
<dbReference type="AlphaFoldDB" id="A0AA40DL18"/>
<evidence type="ECO:0000256" key="1">
    <source>
        <dbReference type="SAM" id="SignalP"/>
    </source>
</evidence>
<evidence type="ECO:0000313" key="2">
    <source>
        <dbReference type="EMBL" id="KAK0707599.1"/>
    </source>
</evidence>
<accession>A0AA40DL18</accession>
<reference evidence="2" key="1">
    <citation type="submission" date="2023-06" db="EMBL/GenBank/DDBJ databases">
        <title>Genome-scale phylogeny and comparative genomics of the fungal order Sordariales.</title>
        <authorList>
            <consortium name="Lawrence Berkeley National Laboratory"/>
            <person name="Hensen N."/>
            <person name="Bonometti L."/>
            <person name="Westerberg I."/>
            <person name="Brannstrom I.O."/>
            <person name="Guillou S."/>
            <person name="Cros-Aarteil S."/>
            <person name="Calhoun S."/>
            <person name="Haridas S."/>
            <person name="Kuo A."/>
            <person name="Mondo S."/>
            <person name="Pangilinan J."/>
            <person name="Riley R."/>
            <person name="Labutti K."/>
            <person name="Andreopoulos B."/>
            <person name="Lipzen A."/>
            <person name="Chen C."/>
            <person name="Yanf M."/>
            <person name="Daum C."/>
            <person name="Ng V."/>
            <person name="Clum A."/>
            <person name="Steindorff A."/>
            <person name="Ohm R."/>
            <person name="Martin F."/>
            <person name="Silar P."/>
            <person name="Natvig D."/>
            <person name="Lalanne C."/>
            <person name="Gautier V."/>
            <person name="Ament-Velasquez S.L."/>
            <person name="Kruys A."/>
            <person name="Hutchinson M.I."/>
            <person name="Powell A.J."/>
            <person name="Barry K."/>
            <person name="Miller A.N."/>
            <person name="Grigoriev I.V."/>
            <person name="Debuchy R."/>
            <person name="Gladieux P."/>
            <person name="Thoren M.H."/>
            <person name="Johannesson H."/>
        </authorList>
    </citation>
    <scope>NUCLEOTIDE SEQUENCE</scope>
    <source>
        <strain evidence="2">SMH4607-1</strain>
    </source>
</reference>
<organism evidence="2 3">
    <name type="scientific">Lasiosphaeris hirsuta</name>
    <dbReference type="NCBI Taxonomy" id="260670"/>
    <lineage>
        <taxon>Eukaryota</taxon>
        <taxon>Fungi</taxon>
        <taxon>Dikarya</taxon>
        <taxon>Ascomycota</taxon>
        <taxon>Pezizomycotina</taxon>
        <taxon>Sordariomycetes</taxon>
        <taxon>Sordariomycetidae</taxon>
        <taxon>Sordariales</taxon>
        <taxon>Lasiosphaeriaceae</taxon>
        <taxon>Lasiosphaeris</taxon>
    </lineage>
</organism>
<name>A0AA40DL18_9PEZI</name>
<proteinExistence type="predicted"/>
<evidence type="ECO:0000313" key="3">
    <source>
        <dbReference type="Proteomes" id="UP001172102"/>
    </source>
</evidence>
<dbReference type="EMBL" id="JAUKUA010000006">
    <property type="protein sequence ID" value="KAK0707599.1"/>
    <property type="molecule type" value="Genomic_DNA"/>
</dbReference>
<sequence>METGFRWAWVLLALLALRVQADCTSYGVDFSNGGSYNIDSTSNQYFSFITVFQGCNQESISPVLVGPDGSEYACSVIRTQPAGAQVTSTCGIPFSAMRSGTWKIIVSGNQIATQRSITLRIGAPETVWRTATPTVVVGVTVTARGTTTVQTLSQTQTLILVPATVTQACNGGTRTVTVYPQGPTVTVSSVAVRTVTDGQVTSVYATTLSATAECHYPTNNKREVAATAAVAAVAAVTSTTTQTTFTVTSTVSTTIPGRTATELVLRTVTATVTPAPSTVCGNGGAPGTTVTVNRGTPGTFTQTDVVYRTTHLSGTVWIGSTAYTTFTNSASATACWRAGGWFG</sequence>